<dbReference type="HAMAP" id="MF_00518">
    <property type="entry name" value="Deacylase_Dtd"/>
    <property type="match status" value="1"/>
</dbReference>
<keyword evidence="2 3" id="KW-0378">Hydrolase</keyword>
<evidence type="ECO:0000313" key="4">
    <source>
        <dbReference type="Proteomes" id="UP000464374"/>
    </source>
</evidence>
<dbReference type="Proteomes" id="UP000464374">
    <property type="component" value="Chromosome"/>
</dbReference>
<dbReference type="RefSeq" id="WP_162663711.1">
    <property type="nucleotide sequence ID" value="NZ_CP048020.1"/>
</dbReference>
<dbReference type="EC" id="3.1.1.96" evidence="2"/>
<protein>
    <recommendedName>
        <fullName evidence="2">D-aminoacyl-tRNA deacylase</fullName>
        <shortName evidence="2">DTD</shortName>
        <ecNumber evidence="2">3.1.1.96</ecNumber>
    </recommendedName>
    <alternativeName>
        <fullName evidence="2">Gly-tRNA(Ala) deacylase</fullName>
        <ecNumber evidence="2">3.1.1.-</ecNumber>
    </alternativeName>
</protein>
<dbReference type="GO" id="GO:0043908">
    <property type="term" value="F:Ser(Gly)-tRNA(Ala) hydrolase activity"/>
    <property type="evidence" value="ECO:0007669"/>
    <property type="project" value="UniProtKB-UniRule"/>
</dbReference>
<name>A0A6P1Y0S4_9SPIR</name>
<organism evidence="3 4">
    <name type="scientific">Treponema vincentii</name>
    <dbReference type="NCBI Taxonomy" id="69710"/>
    <lineage>
        <taxon>Bacteria</taxon>
        <taxon>Pseudomonadati</taxon>
        <taxon>Spirochaetota</taxon>
        <taxon>Spirochaetia</taxon>
        <taxon>Spirochaetales</taxon>
        <taxon>Treponemataceae</taxon>
        <taxon>Treponema</taxon>
    </lineage>
</organism>
<feature type="short sequence motif" description="Gly-cisPro motif, important for rejection of L-amino acids" evidence="2">
    <location>
        <begin position="138"/>
        <end position="139"/>
    </location>
</feature>
<comment type="similarity">
    <text evidence="1 2">Belongs to the DTD family.</text>
</comment>
<dbReference type="GO" id="GO:0005737">
    <property type="term" value="C:cytoplasm"/>
    <property type="evidence" value="ECO:0007669"/>
    <property type="project" value="UniProtKB-SubCell"/>
</dbReference>
<dbReference type="Gene3D" id="3.50.80.10">
    <property type="entry name" value="D-tyrosyl-tRNA(Tyr) deacylase"/>
    <property type="match status" value="1"/>
</dbReference>
<dbReference type="GO" id="GO:0051500">
    <property type="term" value="F:D-tyrosyl-tRNA(Tyr) deacylase activity"/>
    <property type="evidence" value="ECO:0007669"/>
    <property type="project" value="TreeGrafter"/>
</dbReference>
<dbReference type="AlphaFoldDB" id="A0A6P1Y0S4"/>
<sequence>MRAVIQRVRSGSVAIEGFETQTVGKGFVILLGICPEDTEDDIDWLVKKIVQMRIFEDDEGKMNRALADVQGDILLVSQFTLFASTKKGNRPSFNAAAEPSIAIPLYECCIRKLSEALGKPIKTGQFGADMQVEIHNDGPVTIIIDTKVKE</sequence>
<gene>
    <name evidence="2" type="primary">dtd</name>
    <name evidence="3" type="ORF">GWP43_07955</name>
</gene>
<dbReference type="Pfam" id="PF02580">
    <property type="entry name" value="Tyr_Deacylase"/>
    <property type="match status" value="1"/>
</dbReference>
<dbReference type="InterPro" id="IPR003732">
    <property type="entry name" value="Daa-tRNA_deacyls_DTD"/>
</dbReference>
<dbReference type="EC" id="3.1.1.-" evidence="2"/>
<dbReference type="PANTHER" id="PTHR10472">
    <property type="entry name" value="D-TYROSYL-TRNA TYR DEACYLASE"/>
    <property type="match status" value="1"/>
</dbReference>
<dbReference type="GO" id="GO:0106026">
    <property type="term" value="F:Gly-tRNA(Ala) deacylase activity"/>
    <property type="evidence" value="ECO:0007669"/>
    <property type="project" value="UniProtKB-UniRule"/>
</dbReference>
<dbReference type="GO" id="GO:0019478">
    <property type="term" value="P:D-amino acid catabolic process"/>
    <property type="evidence" value="ECO:0007669"/>
    <property type="project" value="UniProtKB-UniRule"/>
</dbReference>
<dbReference type="NCBIfam" id="TIGR00256">
    <property type="entry name" value="D-aminoacyl-tRNA deacylase"/>
    <property type="match status" value="1"/>
</dbReference>
<keyword evidence="2" id="KW-0694">RNA-binding</keyword>
<proteinExistence type="inferred from homology"/>
<accession>A0A6P1Y0S4</accession>
<dbReference type="SUPFAM" id="SSF69500">
    <property type="entry name" value="DTD-like"/>
    <property type="match status" value="1"/>
</dbReference>
<evidence type="ECO:0000256" key="1">
    <source>
        <dbReference type="ARBA" id="ARBA00009673"/>
    </source>
</evidence>
<comment type="subunit">
    <text evidence="2">Homodimer.</text>
</comment>
<keyword evidence="2" id="KW-0963">Cytoplasm</keyword>
<comment type="function">
    <text evidence="2">An aminoacyl-tRNA editing enzyme that deacylates mischarged D-aminoacyl-tRNAs. Also deacylates mischarged glycyl-tRNA(Ala), protecting cells against glycine mischarging by AlaRS. Acts via tRNA-based rather than protein-based catalysis; rejects L-amino acids rather than detecting D-amino acids in the active site. By recycling D-aminoacyl-tRNA to D-amino acids and free tRNA molecules, this enzyme counteracts the toxicity associated with the formation of D-aminoacyl-tRNA entities in vivo and helps enforce protein L-homochirality.</text>
</comment>
<comment type="domain">
    <text evidence="2">A Gly-cisPro motif from one monomer fits into the active site of the other monomer to allow specific chiral rejection of L-amino acids.</text>
</comment>
<keyword evidence="2" id="KW-0820">tRNA-binding</keyword>
<dbReference type="GO" id="GO:0000049">
    <property type="term" value="F:tRNA binding"/>
    <property type="evidence" value="ECO:0007669"/>
    <property type="project" value="UniProtKB-UniRule"/>
</dbReference>
<comment type="catalytic activity">
    <reaction evidence="2">
        <text>glycyl-tRNA(Ala) + H2O = tRNA(Ala) + glycine + H(+)</text>
        <dbReference type="Rhea" id="RHEA:53744"/>
        <dbReference type="Rhea" id="RHEA-COMP:9657"/>
        <dbReference type="Rhea" id="RHEA-COMP:13640"/>
        <dbReference type="ChEBI" id="CHEBI:15377"/>
        <dbReference type="ChEBI" id="CHEBI:15378"/>
        <dbReference type="ChEBI" id="CHEBI:57305"/>
        <dbReference type="ChEBI" id="CHEBI:78442"/>
        <dbReference type="ChEBI" id="CHEBI:78522"/>
    </reaction>
</comment>
<comment type="subcellular location">
    <subcellularLocation>
        <location evidence="2">Cytoplasm</location>
    </subcellularLocation>
</comment>
<evidence type="ECO:0000313" key="3">
    <source>
        <dbReference type="EMBL" id="QHX43388.1"/>
    </source>
</evidence>
<comment type="catalytic activity">
    <reaction evidence="2">
        <text>a D-aminoacyl-tRNA + H2O = a tRNA + a D-alpha-amino acid + H(+)</text>
        <dbReference type="Rhea" id="RHEA:13953"/>
        <dbReference type="Rhea" id="RHEA-COMP:10123"/>
        <dbReference type="Rhea" id="RHEA-COMP:10124"/>
        <dbReference type="ChEBI" id="CHEBI:15377"/>
        <dbReference type="ChEBI" id="CHEBI:15378"/>
        <dbReference type="ChEBI" id="CHEBI:59871"/>
        <dbReference type="ChEBI" id="CHEBI:78442"/>
        <dbReference type="ChEBI" id="CHEBI:79333"/>
        <dbReference type="EC" id="3.1.1.96"/>
    </reaction>
</comment>
<dbReference type="InterPro" id="IPR023509">
    <property type="entry name" value="DTD-like_sf"/>
</dbReference>
<dbReference type="EMBL" id="CP048020">
    <property type="protein sequence ID" value="QHX43388.1"/>
    <property type="molecule type" value="Genomic_DNA"/>
</dbReference>
<evidence type="ECO:0000256" key="2">
    <source>
        <dbReference type="HAMAP-Rule" id="MF_00518"/>
    </source>
</evidence>
<dbReference type="PANTHER" id="PTHR10472:SF5">
    <property type="entry name" value="D-AMINOACYL-TRNA DEACYLASE 1"/>
    <property type="match status" value="1"/>
</dbReference>
<reference evidence="3 4" key="1">
    <citation type="submission" date="2020-01" db="EMBL/GenBank/DDBJ databases">
        <title>Complete genome sequence of a human oral phylogroup 1 Treponema sp. strain ATCC 700766, originally isolated from periodontitis dental plaque.</title>
        <authorList>
            <person name="Chan Y."/>
            <person name="Huo Y.-B."/>
            <person name="Yu X.-L."/>
            <person name="Zeng H."/>
            <person name="Leung W.-K."/>
            <person name="Watt R.M."/>
        </authorList>
    </citation>
    <scope>NUCLEOTIDE SEQUENCE [LARGE SCALE GENOMIC DNA]</scope>
    <source>
        <strain evidence="3 4">OMZ 804</strain>
    </source>
</reference>
<dbReference type="FunFam" id="3.50.80.10:FF:000001">
    <property type="entry name" value="D-aminoacyl-tRNA deacylase"/>
    <property type="match status" value="1"/>
</dbReference>
<dbReference type="KEGG" id="trz:GWP43_07955"/>